<evidence type="ECO:0000313" key="2">
    <source>
        <dbReference type="Proteomes" id="UP000494119"/>
    </source>
</evidence>
<sequence>MSLEREVLPDRTEARKESLRALTIAEATHASLAFARRLMTVFGPVVQPRTGFDECVPDVGELGNLGFRRRIAAQLVGHDLARCFSTRGKHPLEKSFGCSLVTALL</sequence>
<reference evidence="1 2" key="1">
    <citation type="submission" date="2020-04" db="EMBL/GenBank/DDBJ databases">
        <authorList>
            <person name="De Canck E."/>
        </authorList>
    </citation>
    <scope>NUCLEOTIDE SEQUENCE [LARGE SCALE GENOMIC DNA]</scope>
    <source>
        <strain evidence="1 2">LMG 28688</strain>
    </source>
</reference>
<dbReference type="EMBL" id="CADIKL010000067">
    <property type="protein sequence ID" value="CAB3809440.1"/>
    <property type="molecule type" value="Genomic_DNA"/>
</dbReference>
<protein>
    <submittedName>
        <fullName evidence="1">Uncharacterized protein</fullName>
    </submittedName>
</protein>
<evidence type="ECO:0000313" key="1">
    <source>
        <dbReference type="EMBL" id="CAB3809440.1"/>
    </source>
</evidence>
<proteinExistence type="predicted"/>
<name>A0A6J5GYT5_9BURK</name>
<keyword evidence="2" id="KW-1185">Reference proteome</keyword>
<dbReference type="Proteomes" id="UP000494119">
    <property type="component" value="Unassembled WGS sequence"/>
</dbReference>
<gene>
    <name evidence="1" type="ORF">LMG28688_06993</name>
</gene>
<dbReference type="AlphaFoldDB" id="A0A6J5GYT5"/>
<organism evidence="1 2">
    <name type="scientific">Paraburkholderia caffeinitolerans</name>
    <dbReference type="NCBI Taxonomy" id="1723730"/>
    <lineage>
        <taxon>Bacteria</taxon>
        <taxon>Pseudomonadati</taxon>
        <taxon>Pseudomonadota</taxon>
        <taxon>Betaproteobacteria</taxon>
        <taxon>Burkholderiales</taxon>
        <taxon>Burkholderiaceae</taxon>
        <taxon>Paraburkholderia</taxon>
    </lineage>
</organism>
<accession>A0A6J5GYT5</accession>